<keyword evidence="1" id="KW-0812">Transmembrane</keyword>
<reference evidence="2 3" key="1">
    <citation type="submission" date="2019-07" db="EMBL/GenBank/DDBJ databases">
        <title>Thalassofilum flectens gen. nov., sp. nov., a novel moderate thermophilic anaerobe from a shallow sea hot spring in Kunashir Island (Russia), representing a new family in the order Bacteroidales, and proposal of Thalassofilacea fam. nov.</title>
        <authorList>
            <person name="Kochetkova T.V."/>
            <person name="Podosokorskaya O.A."/>
            <person name="Novikov A."/>
            <person name="Elcheninov A.G."/>
            <person name="Toshchakov S.V."/>
            <person name="Kublanov I.V."/>
        </authorList>
    </citation>
    <scope>NUCLEOTIDE SEQUENCE [LARGE SCALE GENOMIC DNA]</scope>
    <source>
        <strain evidence="2 3">38-H</strain>
    </source>
</reference>
<evidence type="ECO:0000313" key="2">
    <source>
        <dbReference type="EMBL" id="QKG80717.1"/>
    </source>
</evidence>
<dbReference type="AlphaFoldDB" id="A0A7D3XHR7"/>
<protein>
    <submittedName>
        <fullName evidence="2">Uncharacterized protein</fullName>
    </submittedName>
</protein>
<dbReference type="RefSeq" id="WP_173075743.1">
    <property type="nucleotide sequence ID" value="NZ_CP041345.1"/>
</dbReference>
<keyword evidence="1" id="KW-0472">Membrane</keyword>
<keyword evidence="1" id="KW-1133">Transmembrane helix</keyword>
<feature type="transmembrane region" description="Helical" evidence="1">
    <location>
        <begin position="20"/>
        <end position="38"/>
    </location>
</feature>
<gene>
    <name evidence="2" type="ORF">FHG85_10720</name>
</gene>
<dbReference type="InterPro" id="IPR029151">
    <property type="entry name" value="Sensor-like_sf"/>
</dbReference>
<dbReference type="SUPFAM" id="SSF103190">
    <property type="entry name" value="Sensory domain-like"/>
    <property type="match status" value="1"/>
</dbReference>
<evidence type="ECO:0000256" key="1">
    <source>
        <dbReference type="SAM" id="Phobius"/>
    </source>
</evidence>
<organism evidence="2 3">
    <name type="scientific">Tenuifilum thalassicum</name>
    <dbReference type="NCBI Taxonomy" id="2590900"/>
    <lineage>
        <taxon>Bacteria</taxon>
        <taxon>Pseudomonadati</taxon>
        <taxon>Bacteroidota</taxon>
        <taxon>Bacteroidia</taxon>
        <taxon>Bacteroidales</taxon>
        <taxon>Tenuifilaceae</taxon>
        <taxon>Tenuifilum</taxon>
    </lineage>
</organism>
<evidence type="ECO:0000313" key="3">
    <source>
        <dbReference type="Proteomes" id="UP000500961"/>
    </source>
</evidence>
<sequence>MAENKSFWRKHFFPFVRKNLLVIILALVVVFTYSWFSIKVKNIKSKNEEEKVRLITKFQHEKDSLNLKNLEFASRVFSWAIRSEMLRNNIENLNQLVTVFVQQSNADVVNIIDSNNNIIISSDKKVEGTTFDDNILANLTKTIVGQDVDKSIIYTPIMGFNSKLGVLVVIVKK</sequence>
<name>A0A7D3XHR7_9BACT</name>
<dbReference type="EMBL" id="CP041345">
    <property type="protein sequence ID" value="QKG80717.1"/>
    <property type="molecule type" value="Genomic_DNA"/>
</dbReference>
<accession>A0A7D3XHR7</accession>
<dbReference type="Proteomes" id="UP000500961">
    <property type="component" value="Chromosome"/>
</dbReference>
<dbReference type="KEGG" id="ttz:FHG85_10720"/>
<proteinExistence type="predicted"/>
<keyword evidence="3" id="KW-1185">Reference proteome</keyword>